<dbReference type="GO" id="GO:0031625">
    <property type="term" value="F:ubiquitin protein ligase binding"/>
    <property type="evidence" value="ECO:0007669"/>
    <property type="project" value="TreeGrafter"/>
</dbReference>
<dbReference type="AlphaFoldDB" id="A0A819YRL7"/>
<protein>
    <submittedName>
        <fullName evidence="1">Uncharacterized protein</fullName>
    </submittedName>
</protein>
<organism evidence="1 2">
    <name type="scientific">Rotaria magnacalcarata</name>
    <dbReference type="NCBI Taxonomy" id="392030"/>
    <lineage>
        <taxon>Eukaryota</taxon>
        <taxon>Metazoa</taxon>
        <taxon>Spiralia</taxon>
        <taxon>Gnathifera</taxon>
        <taxon>Rotifera</taxon>
        <taxon>Eurotatoria</taxon>
        <taxon>Bdelloidea</taxon>
        <taxon>Philodinida</taxon>
        <taxon>Philodinidae</taxon>
        <taxon>Rotaria</taxon>
    </lineage>
</organism>
<gene>
    <name evidence="1" type="ORF">UXM345_LOCUS25501</name>
</gene>
<reference evidence="1" key="1">
    <citation type="submission" date="2021-02" db="EMBL/GenBank/DDBJ databases">
        <authorList>
            <person name="Nowell W R."/>
        </authorList>
    </citation>
    <scope>NUCLEOTIDE SEQUENCE</scope>
</reference>
<dbReference type="GO" id="GO:0016235">
    <property type="term" value="C:aggresome"/>
    <property type="evidence" value="ECO:0007669"/>
    <property type="project" value="TreeGrafter"/>
</dbReference>
<dbReference type="EMBL" id="CAJOBF010004923">
    <property type="protein sequence ID" value="CAF4157669.1"/>
    <property type="molecule type" value="Genomic_DNA"/>
</dbReference>
<dbReference type="GO" id="GO:0061630">
    <property type="term" value="F:ubiquitin protein ligase activity"/>
    <property type="evidence" value="ECO:0007669"/>
    <property type="project" value="TreeGrafter"/>
</dbReference>
<dbReference type="GO" id="GO:0070842">
    <property type="term" value="P:aggresome assembly"/>
    <property type="evidence" value="ECO:0007669"/>
    <property type="project" value="TreeGrafter"/>
</dbReference>
<dbReference type="Proteomes" id="UP000663842">
    <property type="component" value="Unassembled WGS sequence"/>
</dbReference>
<accession>A0A819YRL7</accession>
<comment type="caution">
    <text evidence="1">The sequence shown here is derived from an EMBL/GenBank/DDBJ whole genome shotgun (WGS) entry which is preliminary data.</text>
</comment>
<dbReference type="GO" id="GO:0005778">
    <property type="term" value="C:peroxisomal membrane"/>
    <property type="evidence" value="ECO:0007669"/>
    <property type="project" value="TreeGrafter"/>
</dbReference>
<name>A0A819YRL7_9BILA</name>
<dbReference type="GO" id="GO:0006513">
    <property type="term" value="P:protein monoubiquitination"/>
    <property type="evidence" value="ECO:0007669"/>
    <property type="project" value="TreeGrafter"/>
</dbReference>
<evidence type="ECO:0000313" key="1">
    <source>
        <dbReference type="EMBL" id="CAF4157669.1"/>
    </source>
</evidence>
<dbReference type="InterPro" id="IPR053003">
    <property type="entry name" value="TRIM_RBCC_E3_ubiq-ligases"/>
</dbReference>
<evidence type="ECO:0000313" key="2">
    <source>
        <dbReference type="Proteomes" id="UP000663842"/>
    </source>
</evidence>
<dbReference type="PANTHER" id="PTHR36754">
    <property type="entry name" value="E3 UBIQUITIN-PROTEIN LIGASE TRIM37"/>
    <property type="match status" value="1"/>
</dbReference>
<dbReference type="PANTHER" id="PTHR36754:SF2">
    <property type="entry name" value="E3 UBIQUITIN-PROTEIN LIGASE TRIM37"/>
    <property type="match status" value="1"/>
</dbReference>
<dbReference type="GO" id="GO:0005164">
    <property type="term" value="F:tumor necrosis factor receptor binding"/>
    <property type="evidence" value="ECO:0007669"/>
    <property type="project" value="TreeGrafter"/>
</dbReference>
<sequence length="408" mass="47659">MSSFSKGTNTVDSLAEIFRYLICMEKLSDDYLCPHCSKLCCYPYVHKTNISIINERLGHLKRRHVELICFIQDIERNFENVKVGKDERFRGKNVINGKAEVIDKQQDLLDSIPLIYGKSKTIFIPTPISYDFSRSNHRQPKNMVLFKTVNFLKDAKTINLHDLNLDNLKRVMDQNQFNTVLVDYINHRFLFYDCIDHVADKYNLYDLNVLSNSKELFDTIVLLEYDENKIKNKSDLFEIKRRDCGLLTLKNQQEEKQINFDKTILQFDDNVSCRPTFNAIIKLNDVQIAFADDLEDDECDEINSDRQTENDVNKKEEIIQYDVNYLSVPIDQDTSETVNVNVFRPYEQDIINSIMNLSKSIKSLEASFNNRLNNLDEKLSSLAYNVDKRLCNMENNINLEGVGVDMRK</sequence>
<proteinExistence type="predicted"/>
<dbReference type="GO" id="GO:0051865">
    <property type="term" value="P:protein autoubiquitination"/>
    <property type="evidence" value="ECO:0007669"/>
    <property type="project" value="TreeGrafter"/>
</dbReference>